<dbReference type="EMBL" id="CP001678">
    <property type="protein sequence ID" value="ACT59972.1"/>
    <property type="molecule type" value="Genomic_DNA"/>
</dbReference>
<dbReference type="Proteomes" id="UP000002745">
    <property type="component" value="Chromosome"/>
</dbReference>
<dbReference type="KEGG" id="hba:Hbal_2292"/>
<name>C6XMQ8_HIRBI</name>
<keyword evidence="2" id="KW-1185">Reference proteome</keyword>
<reference evidence="2" key="1">
    <citation type="journal article" date="2011" name="J. Bacteriol.">
        <title>Genome sequences of eight morphologically diverse alphaproteobacteria.</title>
        <authorList>
            <consortium name="US DOE Joint Genome Institute"/>
            <person name="Brown P.J."/>
            <person name="Kysela D.T."/>
            <person name="Buechlein A."/>
            <person name="Hemmerich C."/>
            <person name="Brun Y.V."/>
        </authorList>
    </citation>
    <scope>NUCLEOTIDE SEQUENCE [LARGE SCALE GENOMIC DNA]</scope>
    <source>
        <strain evidence="2">ATCC 49814 / DSM 5838 / IFAM 1418</strain>
    </source>
</reference>
<evidence type="ECO:0000313" key="1">
    <source>
        <dbReference type="EMBL" id="ACT59972.1"/>
    </source>
</evidence>
<gene>
    <name evidence="1" type="ordered locus">Hbal_2292</name>
</gene>
<organism evidence="1 2">
    <name type="scientific">Hirschia baltica (strain ATCC 49814 / DSM 5838 / IFAM 1418)</name>
    <dbReference type="NCBI Taxonomy" id="582402"/>
    <lineage>
        <taxon>Bacteria</taxon>
        <taxon>Pseudomonadati</taxon>
        <taxon>Pseudomonadota</taxon>
        <taxon>Alphaproteobacteria</taxon>
        <taxon>Hyphomonadales</taxon>
        <taxon>Hyphomonadaceae</taxon>
        <taxon>Hirschia</taxon>
    </lineage>
</organism>
<proteinExistence type="predicted"/>
<accession>C6XMQ8</accession>
<dbReference type="STRING" id="582402.Hbal_2292"/>
<protein>
    <submittedName>
        <fullName evidence="1">Uncharacterized protein</fullName>
    </submittedName>
</protein>
<dbReference type="HOGENOM" id="CLU_1862436_0_0_5"/>
<evidence type="ECO:0000313" key="2">
    <source>
        <dbReference type="Proteomes" id="UP000002745"/>
    </source>
</evidence>
<sequence>MPANMSRVFSASESLTFYILKSVAGEAFFLNYFYVGFCLENDVQCGSLHFLKNDHTHEQVGAENETSIWKNECVFIVGIWRMFCVAGIVRANAGFKPDYCRLRAEVFGLHKCCSGAGLFWRVCAKLQNRRYAAEEPT</sequence>
<dbReference type="AlphaFoldDB" id="C6XMQ8"/>